<dbReference type="EMBL" id="MT144785">
    <property type="protein sequence ID" value="QJH99377.1"/>
    <property type="molecule type" value="Genomic_DNA"/>
</dbReference>
<feature type="region of interest" description="Disordered" evidence="1">
    <location>
        <begin position="50"/>
        <end position="76"/>
    </location>
</feature>
<organism evidence="4">
    <name type="scientific">viral metagenome</name>
    <dbReference type="NCBI Taxonomy" id="1070528"/>
    <lineage>
        <taxon>unclassified sequences</taxon>
        <taxon>metagenomes</taxon>
        <taxon>organismal metagenomes</taxon>
    </lineage>
</organism>
<sequence length="76" mass="8704">MNGKLTIQDKKWRAQDDARAYITVQAVEGDKTRKSLAIKEIKRIALEKKKEADAAMKAVKPANRPTKPRKTRSRKK</sequence>
<accession>A0A6M3XPW9</accession>
<dbReference type="AlphaFoldDB" id="A0A6M3XPW9"/>
<evidence type="ECO:0000256" key="1">
    <source>
        <dbReference type="SAM" id="MobiDB-lite"/>
    </source>
</evidence>
<dbReference type="EMBL" id="MT141161">
    <property type="protein sequence ID" value="QJA55467.1"/>
    <property type="molecule type" value="Genomic_DNA"/>
</dbReference>
<evidence type="ECO:0000313" key="3">
    <source>
        <dbReference type="EMBL" id="QJA75561.1"/>
    </source>
</evidence>
<name>A0A6M3XPW9_9ZZZZ</name>
<feature type="compositionally biased region" description="Basic residues" evidence="1">
    <location>
        <begin position="66"/>
        <end position="76"/>
    </location>
</feature>
<dbReference type="EMBL" id="MT142171">
    <property type="protein sequence ID" value="QJA75561.1"/>
    <property type="molecule type" value="Genomic_DNA"/>
</dbReference>
<reference evidence="4" key="1">
    <citation type="submission" date="2020-03" db="EMBL/GenBank/DDBJ databases">
        <title>The deep terrestrial virosphere.</title>
        <authorList>
            <person name="Holmfeldt K."/>
            <person name="Nilsson E."/>
            <person name="Simone D."/>
            <person name="Lopez-Fernandez M."/>
            <person name="Wu X."/>
            <person name="de Brujin I."/>
            <person name="Lundin D."/>
            <person name="Andersson A."/>
            <person name="Bertilsson S."/>
            <person name="Dopson M."/>
        </authorList>
    </citation>
    <scope>NUCLEOTIDE SEQUENCE</scope>
    <source>
        <strain evidence="3">MM415A01757</strain>
        <strain evidence="2">MM415B02042</strain>
        <strain evidence="4">TM448B01575</strain>
    </source>
</reference>
<evidence type="ECO:0000313" key="4">
    <source>
        <dbReference type="EMBL" id="QJH99377.1"/>
    </source>
</evidence>
<protein>
    <submittedName>
        <fullName evidence="4">Uncharacterized protein</fullName>
    </submittedName>
</protein>
<proteinExistence type="predicted"/>
<evidence type="ECO:0000313" key="2">
    <source>
        <dbReference type="EMBL" id="QJA55467.1"/>
    </source>
</evidence>
<gene>
    <name evidence="3" type="ORF">MM415A01757_0004</name>
    <name evidence="2" type="ORF">MM415B02042_0005</name>
    <name evidence="4" type="ORF">TM448B01575_0014</name>
</gene>